<feature type="transmembrane region" description="Helical" evidence="1">
    <location>
        <begin position="12"/>
        <end position="29"/>
    </location>
</feature>
<feature type="transmembrane region" description="Helical" evidence="1">
    <location>
        <begin position="106"/>
        <end position="128"/>
    </location>
</feature>
<keyword evidence="1" id="KW-0812">Transmembrane</keyword>
<evidence type="ECO:0000256" key="1">
    <source>
        <dbReference type="SAM" id="Phobius"/>
    </source>
</evidence>
<proteinExistence type="predicted"/>
<accession>A0A1W6U1I7</accession>
<keyword evidence="1" id="KW-1133">Transmembrane helix</keyword>
<keyword evidence="1" id="KW-0472">Membrane</keyword>
<name>A0A1W6U1I7_VIBAL</name>
<dbReference type="RefSeq" id="WP_086048467.1">
    <property type="nucleotide sequence ID" value="NZ_CP017893.1"/>
</dbReference>
<dbReference type="AlphaFoldDB" id="A0A1W6U1I7"/>
<sequence length="191" mass="20848">MGPSDVQLTYAFAYITYALLFGGAMYGIIRTTKAFMMIPKLAEPNRYPEVVPTLVLTRGISGLAFLAVNVINLSLAVSLGITQEYLYDAGDLLSYVSTNQPSNDEVALSLLVSSMLRMTGTIGLMHGCNAIGDIGHRDESVKKKANTRVFWGFICGVVLWTPEFWAELGGKYFEPLKHLSTLLKATELVSG</sequence>
<feature type="transmembrane region" description="Helical" evidence="1">
    <location>
        <begin position="63"/>
        <end position="86"/>
    </location>
</feature>
<keyword evidence="2" id="KW-0614">Plasmid</keyword>
<geneLocation type="plasmid" evidence="2">
    <name>pL289</name>
</geneLocation>
<dbReference type="EMBL" id="CP017904">
    <property type="protein sequence ID" value="ARP21892.1"/>
    <property type="molecule type" value="Genomic_DNA"/>
</dbReference>
<organism evidence="2">
    <name type="scientific">Vibrio alginolyticus</name>
    <dbReference type="NCBI Taxonomy" id="663"/>
    <lineage>
        <taxon>Bacteria</taxon>
        <taxon>Pseudomonadati</taxon>
        <taxon>Pseudomonadota</taxon>
        <taxon>Gammaproteobacteria</taxon>
        <taxon>Vibrionales</taxon>
        <taxon>Vibrionaceae</taxon>
        <taxon>Vibrio</taxon>
    </lineage>
</organism>
<protein>
    <submittedName>
        <fullName evidence="2">Uncharacterized protein</fullName>
    </submittedName>
</protein>
<feature type="transmembrane region" description="Helical" evidence="1">
    <location>
        <begin position="149"/>
        <end position="166"/>
    </location>
</feature>
<reference evidence="2" key="1">
    <citation type="submission" date="2016-10" db="EMBL/GenBank/DDBJ databases">
        <title>The High Quality Genome of Vibrio alginolyticus K01M1.</title>
        <authorList>
            <person name="Wendling C."/>
            <person name="Chibani C.M."/>
            <person name="Hertel R."/>
            <person name="Sproer C."/>
            <person name="Bunk B."/>
            <person name="Overmann J."/>
            <person name="Roth O."/>
            <person name="Liesegang H."/>
        </authorList>
    </citation>
    <scope>NUCLEOTIDE SEQUENCE</scope>
    <source>
        <strain evidence="2">K05K4</strain>
        <plasmid evidence="2">pL289</plasmid>
    </source>
</reference>
<gene>
    <name evidence="2" type="ORF">K05K4_51900</name>
</gene>
<evidence type="ECO:0000313" key="2">
    <source>
        <dbReference type="EMBL" id="ARP21892.1"/>
    </source>
</evidence>